<dbReference type="SUPFAM" id="SSF52540">
    <property type="entry name" value="P-loop containing nucleoside triphosphate hydrolases"/>
    <property type="match status" value="1"/>
</dbReference>
<dbReference type="Proteomes" id="UP000540698">
    <property type="component" value="Unassembled WGS sequence"/>
</dbReference>
<dbReference type="InterPro" id="IPR039430">
    <property type="entry name" value="Thymidylate_kin-like_dom"/>
</dbReference>
<reference evidence="2 3" key="1">
    <citation type="submission" date="2020-04" db="EMBL/GenBank/DDBJ databases">
        <title>MicrobeNet Type strains.</title>
        <authorList>
            <person name="Nicholson A.C."/>
        </authorList>
    </citation>
    <scope>NUCLEOTIDE SEQUENCE [LARGE SCALE GENOMIC DNA]</scope>
    <source>
        <strain evidence="2 3">DSM 44956</strain>
    </source>
</reference>
<organism evidence="2 3">
    <name type="scientific">Nocardia gamkensis</name>
    <dbReference type="NCBI Taxonomy" id="352869"/>
    <lineage>
        <taxon>Bacteria</taxon>
        <taxon>Bacillati</taxon>
        <taxon>Actinomycetota</taxon>
        <taxon>Actinomycetes</taxon>
        <taxon>Mycobacteriales</taxon>
        <taxon>Nocardiaceae</taxon>
        <taxon>Nocardia</taxon>
    </lineage>
</organism>
<feature type="domain" description="Thymidylate kinase-like" evidence="1">
    <location>
        <begin position="5"/>
        <end position="165"/>
    </location>
</feature>
<proteinExistence type="predicted"/>
<dbReference type="InterPro" id="IPR027417">
    <property type="entry name" value="P-loop_NTPase"/>
</dbReference>
<dbReference type="RefSeq" id="WP_062976784.1">
    <property type="nucleotide sequence ID" value="NZ_JAAXOS010000029.1"/>
</dbReference>
<name>A0A7X6R7B4_9NOCA</name>
<dbReference type="AlphaFoldDB" id="A0A7X6R7B4"/>
<sequence>MLIALEGIAGSGKTTLRDRVLALAEEHGVAVRHIGQFSWLSLAATRALVDLRAGRAPVAERDATAAVLTDLTLHSRHNLAPASVGAHVLADRLVLSSACLLALAYAGPVERHIEALAGVWPCRPDLTVLLTTPVDVCARRLATRPAANRVGDDLATATRLQSLYEHCADAWQRTTGMPVRRYQLNTHEDTERLARALLYELEGTTIR</sequence>
<keyword evidence="3" id="KW-1185">Reference proteome</keyword>
<evidence type="ECO:0000313" key="2">
    <source>
        <dbReference type="EMBL" id="NKY31282.1"/>
    </source>
</evidence>
<protein>
    <recommendedName>
        <fullName evidence="1">Thymidylate kinase-like domain-containing protein</fullName>
    </recommendedName>
</protein>
<dbReference type="Gene3D" id="3.40.50.300">
    <property type="entry name" value="P-loop containing nucleotide triphosphate hydrolases"/>
    <property type="match status" value="1"/>
</dbReference>
<evidence type="ECO:0000259" key="1">
    <source>
        <dbReference type="Pfam" id="PF02223"/>
    </source>
</evidence>
<accession>A0A7X6R7B4</accession>
<dbReference type="EMBL" id="JAAXOS010000029">
    <property type="protein sequence ID" value="NKY31282.1"/>
    <property type="molecule type" value="Genomic_DNA"/>
</dbReference>
<comment type="caution">
    <text evidence="2">The sequence shown here is derived from an EMBL/GenBank/DDBJ whole genome shotgun (WGS) entry which is preliminary data.</text>
</comment>
<gene>
    <name evidence="2" type="ORF">HGB38_34555</name>
</gene>
<dbReference type="Pfam" id="PF02223">
    <property type="entry name" value="Thymidylate_kin"/>
    <property type="match status" value="1"/>
</dbReference>
<evidence type="ECO:0000313" key="3">
    <source>
        <dbReference type="Proteomes" id="UP000540698"/>
    </source>
</evidence>